<dbReference type="VEuPathDB" id="FungiDB:FUN_012751"/>
<gene>
    <name evidence="1" type="ORF">RhiirA4_410915</name>
</gene>
<organism evidence="1 2">
    <name type="scientific">Rhizophagus irregularis</name>
    <dbReference type="NCBI Taxonomy" id="588596"/>
    <lineage>
        <taxon>Eukaryota</taxon>
        <taxon>Fungi</taxon>
        <taxon>Fungi incertae sedis</taxon>
        <taxon>Mucoromycota</taxon>
        <taxon>Glomeromycotina</taxon>
        <taxon>Glomeromycetes</taxon>
        <taxon>Glomerales</taxon>
        <taxon>Glomeraceae</taxon>
        <taxon>Rhizophagus</taxon>
    </lineage>
</organism>
<dbReference type="AlphaFoldDB" id="A0A2I1HAT8"/>
<evidence type="ECO:0000313" key="2">
    <source>
        <dbReference type="Proteomes" id="UP000234323"/>
    </source>
</evidence>
<sequence length="67" mass="7867">MKLEISVSNYTEHNSKSMNQLHHHQHKNSIPVMETEAISGTKLLHVLNEWQDNLNIEHLKKSCDYEI</sequence>
<dbReference type="EMBL" id="LLXI01002031">
    <property type="protein sequence ID" value="PKY55992.1"/>
    <property type="molecule type" value="Genomic_DNA"/>
</dbReference>
<dbReference type="VEuPathDB" id="FungiDB:RhiirFUN_014382"/>
<accession>A0A2I1HAT8</accession>
<dbReference type="VEuPathDB" id="FungiDB:RhiirA1_411634"/>
<name>A0A2I1HAT8_9GLOM</name>
<comment type="caution">
    <text evidence="1">The sequence shown here is derived from an EMBL/GenBank/DDBJ whole genome shotgun (WGS) entry which is preliminary data.</text>
</comment>
<evidence type="ECO:0000313" key="1">
    <source>
        <dbReference type="EMBL" id="PKY55992.1"/>
    </source>
</evidence>
<keyword evidence="2" id="KW-1185">Reference proteome</keyword>
<protein>
    <submittedName>
        <fullName evidence="1">Uncharacterized protein</fullName>
    </submittedName>
</protein>
<reference evidence="1 2" key="1">
    <citation type="submission" date="2015-10" db="EMBL/GenBank/DDBJ databases">
        <title>Genome analyses suggest a sexual origin of heterokaryosis in a supposedly ancient asexual fungus.</title>
        <authorList>
            <person name="Ropars J."/>
            <person name="Sedzielewska K."/>
            <person name="Noel J."/>
            <person name="Charron P."/>
            <person name="Farinelli L."/>
            <person name="Marton T."/>
            <person name="Kruger M."/>
            <person name="Pelin A."/>
            <person name="Brachmann A."/>
            <person name="Corradi N."/>
        </authorList>
    </citation>
    <scope>NUCLEOTIDE SEQUENCE [LARGE SCALE GENOMIC DNA]</scope>
    <source>
        <strain evidence="1 2">A4</strain>
    </source>
</reference>
<proteinExistence type="predicted"/>
<dbReference type="Proteomes" id="UP000234323">
    <property type="component" value="Unassembled WGS sequence"/>
</dbReference>